<evidence type="ECO:0000256" key="7">
    <source>
        <dbReference type="SAM" id="MobiDB-lite"/>
    </source>
</evidence>
<dbReference type="EC" id="3.1.4.4" evidence="3"/>
<comment type="catalytic activity">
    <reaction evidence="1">
        <text>a 1,2-diacyl-sn-glycero-3-phosphocholine + H2O = a 1,2-diacyl-sn-glycero-3-phosphate + choline + H(+)</text>
        <dbReference type="Rhea" id="RHEA:14445"/>
        <dbReference type="ChEBI" id="CHEBI:15354"/>
        <dbReference type="ChEBI" id="CHEBI:15377"/>
        <dbReference type="ChEBI" id="CHEBI:15378"/>
        <dbReference type="ChEBI" id="CHEBI:57643"/>
        <dbReference type="ChEBI" id="CHEBI:58608"/>
        <dbReference type="EC" id="3.1.4.4"/>
    </reaction>
</comment>
<dbReference type="AlphaFoldDB" id="A0A0A8X9V4"/>
<protein>
    <recommendedName>
        <fullName evidence="3">phospholipase D</fullName>
        <ecNumber evidence="3">3.1.4.4</ecNumber>
    </recommendedName>
</protein>
<accession>A0A0A8X9V4</accession>
<feature type="region of interest" description="Disordered" evidence="7">
    <location>
        <begin position="178"/>
        <end position="211"/>
    </location>
</feature>
<dbReference type="STRING" id="1321606.SAMD00020551_4226"/>
<dbReference type="GO" id="GO:0006793">
    <property type="term" value="P:phosphorus metabolic process"/>
    <property type="evidence" value="ECO:0007669"/>
    <property type="project" value="UniProtKB-ARBA"/>
</dbReference>
<dbReference type="InterPro" id="IPR036415">
    <property type="entry name" value="Lamin_tail_dom_sf"/>
</dbReference>
<dbReference type="Pfam" id="PF00932">
    <property type="entry name" value="LTD"/>
    <property type="match status" value="1"/>
</dbReference>
<dbReference type="Gene3D" id="3.30.870.10">
    <property type="entry name" value="Endonuclease Chain A"/>
    <property type="match status" value="2"/>
</dbReference>
<evidence type="ECO:0000256" key="2">
    <source>
        <dbReference type="ARBA" id="ARBA00008664"/>
    </source>
</evidence>
<keyword evidence="6" id="KW-0443">Lipid metabolism</keyword>
<evidence type="ECO:0000313" key="11">
    <source>
        <dbReference type="EMBL" id="GAM16054.1"/>
    </source>
</evidence>
<dbReference type="InterPro" id="IPR025202">
    <property type="entry name" value="PLD-like_dom"/>
</dbReference>
<evidence type="ECO:0000313" key="12">
    <source>
        <dbReference type="Proteomes" id="UP000031014"/>
    </source>
</evidence>
<comment type="similarity">
    <text evidence="2">Belongs to the phospholipase D family.</text>
</comment>
<dbReference type="Proteomes" id="UP000031014">
    <property type="component" value="Unassembled WGS sequence"/>
</dbReference>
<name>A0A0A8X9V4_MESS1</name>
<gene>
    <name evidence="11" type="ORF">SAMD00020551_4226</name>
</gene>
<dbReference type="GO" id="GO:0004630">
    <property type="term" value="F:phospholipase D activity"/>
    <property type="evidence" value="ECO:0007669"/>
    <property type="project" value="UniProtKB-EC"/>
</dbReference>
<feature type="signal peptide" evidence="8">
    <location>
        <begin position="1"/>
        <end position="31"/>
    </location>
</feature>
<dbReference type="Pfam" id="PF13091">
    <property type="entry name" value="PLDc_2"/>
    <property type="match status" value="3"/>
</dbReference>
<feature type="domain" description="PLD phosphodiesterase" evidence="9">
    <location>
        <begin position="395"/>
        <end position="422"/>
    </location>
</feature>
<feature type="domain" description="PLD phosphodiesterase" evidence="9">
    <location>
        <begin position="604"/>
        <end position="636"/>
    </location>
</feature>
<evidence type="ECO:0000259" key="10">
    <source>
        <dbReference type="PROSITE" id="PS51841"/>
    </source>
</evidence>
<keyword evidence="8" id="KW-0732">Signal</keyword>
<dbReference type="EMBL" id="BASE01000106">
    <property type="protein sequence ID" value="GAM16054.1"/>
    <property type="molecule type" value="Genomic_DNA"/>
</dbReference>
<feature type="chain" id="PRO_5002044028" description="phospholipase D" evidence="8">
    <location>
        <begin position="32"/>
        <end position="672"/>
    </location>
</feature>
<dbReference type="InterPro" id="IPR051406">
    <property type="entry name" value="PLD_domain"/>
</dbReference>
<evidence type="ECO:0000256" key="3">
    <source>
        <dbReference type="ARBA" id="ARBA00012027"/>
    </source>
</evidence>
<evidence type="ECO:0000256" key="5">
    <source>
        <dbReference type="ARBA" id="ARBA00022963"/>
    </source>
</evidence>
<dbReference type="InterPro" id="IPR001736">
    <property type="entry name" value="PLipase_D/transphosphatidylase"/>
</dbReference>
<proteinExistence type="inferred from homology"/>
<keyword evidence="12" id="KW-1185">Reference proteome</keyword>
<reference evidence="11 12" key="1">
    <citation type="submission" date="2013-06" db="EMBL/GenBank/DDBJ databases">
        <title>Whole genome shotgun sequence of Bacillus selenatarsenatis SF-1.</title>
        <authorList>
            <person name="Kuroda M."/>
            <person name="Sei K."/>
            <person name="Yamashita M."/>
            <person name="Ike M."/>
        </authorList>
    </citation>
    <scope>NUCLEOTIDE SEQUENCE [LARGE SCALE GENOMIC DNA]</scope>
    <source>
        <strain evidence="11 12">SF-1</strain>
    </source>
</reference>
<dbReference type="PANTHER" id="PTHR43856">
    <property type="entry name" value="CARDIOLIPIN HYDROLASE"/>
    <property type="match status" value="1"/>
</dbReference>
<dbReference type="PROSITE" id="PS50035">
    <property type="entry name" value="PLD"/>
    <property type="match status" value="2"/>
</dbReference>
<evidence type="ECO:0000259" key="9">
    <source>
        <dbReference type="PROSITE" id="PS50035"/>
    </source>
</evidence>
<organism evidence="11 12">
    <name type="scientific">Mesobacillus selenatarsenatis (strain DSM 18680 / JCM 14380 / FERM P-15431 / SF-1)</name>
    <dbReference type="NCBI Taxonomy" id="1321606"/>
    <lineage>
        <taxon>Bacteria</taxon>
        <taxon>Bacillati</taxon>
        <taxon>Bacillota</taxon>
        <taxon>Bacilli</taxon>
        <taxon>Bacillales</taxon>
        <taxon>Bacillaceae</taxon>
        <taxon>Mesobacillus</taxon>
    </lineage>
</organism>
<keyword evidence="4" id="KW-0378">Hydrolase</keyword>
<evidence type="ECO:0000256" key="6">
    <source>
        <dbReference type="ARBA" id="ARBA00023098"/>
    </source>
</evidence>
<evidence type="ECO:0000256" key="8">
    <source>
        <dbReference type="SAM" id="SignalP"/>
    </source>
</evidence>
<feature type="domain" description="LTD" evidence="10">
    <location>
        <begin position="25"/>
        <end position="149"/>
    </location>
</feature>
<dbReference type="GO" id="GO:0016891">
    <property type="term" value="F:RNA endonuclease activity producing 5'-phosphomonoesters, hydrolytic mechanism"/>
    <property type="evidence" value="ECO:0007669"/>
    <property type="project" value="TreeGrafter"/>
</dbReference>
<feature type="compositionally biased region" description="Gly residues" evidence="7">
    <location>
        <begin position="189"/>
        <end position="201"/>
    </location>
</feature>
<evidence type="ECO:0000256" key="1">
    <source>
        <dbReference type="ARBA" id="ARBA00000798"/>
    </source>
</evidence>
<dbReference type="Gene3D" id="2.60.40.1260">
    <property type="entry name" value="Lamin Tail domain"/>
    <property type="match status" value="1"/>
</dbReference>
<dbReference type="SMART" id="SM00155">
    <property type="entry name" value="PLDc"/>
    <property type="match status" value="2"/>
</dbReference>
<dbReference type="InterPro" id="IPR001322">
    <property type="entry name" value="Lamin_tail_dom"/>
</dbReference>
<dbReference type="SUPFAM" id="SSF74853">
    <property type="entry name" value="Lamin A/C globular tail domain"/>
    <property type="match status" value="1"/>
</dbReference>
<keyword evidence="5" id="KW-0442">Lipid degradation</keyword>
<sequence>MKKMISVLPAIILLFSTLYPSFMTSAPTVNAAETPNVVISEVAWMGTNKSYSDEWIELYNNSASDVVLDGWQLNAADGAPAIALSGTLPANSYFLLEKTDDQSVTEIQADLVYSGSLGNTAEHLKLIDASGAVIDEVDSWYAGDNTTKATMERIDPGVSGLDSTNWATANASYADGLGTPKSFNSTGTDGSGSGGDAGGGSTPSEAPSVCDDRTQRLNNVSEAEGAMNVYFNKCAFSQYASAGNESNYNVNFEDILIKRLNSATKSIDFATYEINLPRVVDTLIQKAAQGIDVRVIADSKDAADPHYAERFETMRLYLEKMVRGQDAKIGTADDIVVFSDSPMFAVEDSAKRTAKGLPASVSDIASVTVTVGNSETTGRLFVDAEAKAAGSYYGPGNQMHNKFAIVDDRWVFTGTWNFTVTGLYGSDENMEQGILDGNQNQIVEINWPQLAGIYETEFNEMWGTNTLTPDPVASNFSTRKTDNTTHVIDINGKKVEIYFSAGDNAVGKMVDLIRNEAHFNTYFSIFAWSDQSLTDELKNKWEGSYNDMEGTLTGFDVKGLFDSSFWNQWWSASVDMTGRTASQTSVNNPNTRWNNPAPVYADAETRKLHSKTMLIDADTDSDPTVIVGSTNWSNNGNNVNDENLLIIHDAAITNQFVQEFNARYIQAGGTLQ</sequence>
<dbReference type="SUPFAM" id="SSF56024">
    <property type="entry name" value="Phospholipase D/nuclease"/>
    <property type="match status" value="2"/>
</dbReference>
<evidence type="ECO:0000256" key="4">
    <source>
        <dbReference type="ARBA" id="ARBA00022801"/>
    </source>
</evidence>
<dbReference type="PROSITE" id="PS51841">
    <property type="entry name" value="LTD"/>
    <property type="match status" value="1"/>
</dbReference>
<comment type="caution">
    <text evidence="11">The sequence shown here is derived from an EMBL/GenBank/DDBJ whole genome shotgun (WGS) entry which is preliminary data.</text>
</comment>
<dbReference type="PANTHER" id="PTHR43856:SF1">
    <property type="entry name" value="MITOCHONDRIAL CARDIOLIPIN HYDROLASE"/>
    <property type="match status" value="1"/>
</dbReference>
<dbReference type="GO" id="GO:0016042">
    <property type="term" value="P:lipid catabolic process"/>
    <property type="evidence" value="ECO:0007669"/>
    <property type="project" value="UniProtKB-KW"/>
</dbReference>